<dbReference type="Gene3D" id="1.20.1270.60">
    <property type="entry name" value="Arfaptin homology (AH) domain/BAR domain"/>
    <property type="match status" value="1"/>
</dbReference>
<dbReference type="Proteomes" id="UP001295684">
    <property type="component" value="Unassembled WGS sequence"/>
</dbReference>
<accession>A0AAD1U5U7</accession>
<evidence type="ECO:0000313" key="3">
    <source>
        <dbReference type="EMBL" id="CAI2359569.1"/>
    </source>
</evidence>
<feature type="region of interest" description="Disordered" evidence="1">
    <location>
        <begin position="70"/>
        <end position="247"/>
    </location>
</feature>
<evidence type="ECO:0000259" key="2">
    <source>
        <dbReference type="PROSITE" id="PS50195"/>
    </source>
</evidence>
<proteinExistence type="predicted"/>
<dbReference type="CDD" id="cd06093">
    <property type="entry name" value="PX_domain"/>
    <property type="match status" value="1"/>
</dbReference>
<dbReference type="PANTHER" id="PTHR10555">
    <property type="entry name" value="SORTING NEXIN"/>
    <property type="match status" value="1"/>
</dbReference>
<name>A0AAD1U5U7_EUPCR</name>
<feature type="compositionally biased region" description="Polar residues" evidence="1">
    <location>
        <begin position="86"/>
        <end position="95"/>
    </location>
</feature>
<dbReference type="GO" id="GO:0005768">
    <property type="term" value="C:endosome"/>
    <property type="evidence" value="ECO:0007669"/>
    <property type="project" value="TreeGrafter"/>
</dbReference>
<dbReference type="EMBL" id="CAMPGE010000810">
    <property type="protein sequence ID" value="CAI2359569.1"/>
    <property type="molecule type" value="Genomic_DNA"/>
</dbReference>
<evidence type="ECO:0000256" key="1">
    <source>
        <dbReference type="SAM" id="MobiDB-lite"/>
    </source>
</evidence>
<dbReference type="GO" id="GO:0035091">
    <property type="term" value="F:phosphatidylinositol binding"/>
    <property type="evidence" value="ECO:0007669"/>
    <property type="project" value="InterPro"/>
</dbReference>
<feature type="compositionally biased region" description="Basic and acidic residues" evidence="1">
    <location>
        <begin position="236"/>
        <end position="247"/>
    </location>
</feature>
<dbReference type="AlphaFoldDB" id="A0AAD1U5U7"/>
<reference evidence="3" key="1">
    <citation type="submission" date="2023-07" db="EMBL/GenBank/DDBJ databases">
        <authorList>
            <consortium name="AG Swart"/>
            <person name="Singh M."/>
            <person name="Singh A."/>
            <person name="Seah K."/>
            <person name="Emmerich C."/>
        </authorList>
    </citation>
    <scope>NUCLEOTIDE SEQUENCE</scope>
    <source>
        <strain evidence="3">DP1</strain>
    </source>
</reference>
<dbReference type="SMART" id="SM00312">
    <property type="entry name" value="PX"/>
    <property type="match status" value="1"/>
</dbReference>
<dbReference type="PROSITE" id="PS50195">
    <property type="entry name" value="PX"/>
    <property type="match status" value="1"/>
</dbReference>
<sequence length="699" mass="82398">MEQDTGDRHKKQDYLKREILDKNYDKAEFAEFMLKQKTDGLNVDNWDHKELIMAVDDFVRTHKQVPMEYVDPYNEEATPTKDRSDSSFGENQYMNTDEIDSDTYLNEGDQSNQSYDNYGQNEGYNPYDYPQDNYENSQGPQDYYNQDQKIEQTDPNAGFPEVSQEPAPQAVIPSTGNSTGTSDISGQPSDNKFKEIHQHQEQERERIRKEEEEESKKLEEEKKKEEKQAKKKERKAKKEERDEKEIQEKLQLESILTQAFNNETMFAPAKNFADMKPKHAMEYRIKKDKFDCVKLPKTKLNQEREITILVSQPEVIDEGFFLGKHLCFTVETRPLGWVVTRKDKDFNVLRDYLVKAFPHLVIPAVPEFHSCKSMDKSMTKKRENLLNRFMNKILVQKDLKASPVVLDFLSYEDSQAFTKQLKQSFDSAPKLRYVHEFPSVSGNHKVNITKKIEMMCNQYEKYVNSHECLFKKYHFLGRKLSSDLMEVAKTLDAISYCSKNLSTMYKMGNSSEMAEIYDNLSDHFKKWCKDMHHEAKINLRHIPQYFNYSSLEFEGYKDLLNKRNKIVEKFISKNNDLQVKKDKLFKAGKPEKWELSGEDMKRVTSLLNDKTEAFKVMLPEQTKQVDDYEKTYVFLSSQCYKEIRKFNKDEVDDLYEHFKEYTAKMGEILTTEQLDWASFDEKLHEREIGESEEDSKVDI</sequence>
<dbReference type="Gene3D" id="3.30.1520.10">
    <property type="entry name" value="Phox-like domain"/>
    <property type="match status" value="1"/>
</dbReference>
<feature type="compositionally biased region" description="Basic and acidic residues" evidence="1">
    <location>
        <begin position="191"/>
        <end position="228"/>
    </location>
</feature>
<organism evidence="3 4">
    <name type="scientific">Euplotes crassus</name>
    <dbReference type="NCBI Taxonomy" id="5936"/>
    <lineage>
        <taxon>Eukaryota</taxon>
        <taxon>Sar</taxon>
        <taxon>Alveolata</taxon>
        <taxon>Ciliophora</taxon>
        <taxon>Intramacronucleata</taxon>
        <taxon>Spirotrichea</taxon>
        <taxon>Hypotrichia</taxon>
        <taxon>Euplotida</taxon>
        <taxon>Euplotidae</taxon>
        <taxon>Moneuplotes</taxon>
    </lineage>
</organism>
<dbReference type="InterPro" id="IPR027267">
    <property type="entry name" value="AH/BAR_dom_sf"/>
</dbReference>
<dbReference type="PANTHER" id="PTHR10555:SF170">
    <property type="entry name" value="FI18122P1"/>
    <property type="match status" value="1"/>
</dbReference>
<dbReference type="InterPro" id="IPR036871">
    <property type="entry name" value="PX_dom_sf"/>
</dbReference>
<feature type="domain" description="PX" evidence="2">
    <location>
        <begin position="306"/>
        <end position="416"/>
    </location>
</feature>
<protein>
    <recommendedName>
        <fullName evidence="2">PX domain-containing protein</fullName>
    </recommendedName>
</protein>
<keyword evidence="4" id="KW-1185">Reference proteome</keyword>
<feature type="compositionally biased region" description="Polar residues" evidence="1">
    <location>
        <begin position="172"/>
        <end position="190"/>
    </location>
</feature>
<feature type="compositionally biased region" description="Polar residues" evidence="1">
    <location>
        <begin position="108"/>
        <end position="123"/>
    </location>
</feature>
<dbReference type="InterPro" id="IPR001683">
    <property type="entry name" value="PX_dom"/>
</dbReference>
<gene>
    <name evidence="3" type="ORF">ECRASSUSDP1_LOCUS861</name>
</gene>
<comment type="caution">
    <text evidence="3">The sequence shown here is derived from an EMBL/GenBank/DDBJ whole genome shotgun (WGS) entry which is preliminary data.</text>
</comment>
<dbReference type="Pfam" id="PF00787">
    <property type="entry name" value="PX"/>
    <property type="match status" value="1"/>
</dbReference>
<feature type="compositionally biased region" description="Polar residues" evidence="1">
    <location>
        <begin position="133"/>
        <end position="147"/>
    </location>
</feature>
<evidence type="ECO:0000313" key="4">
    <source>
        <dbReference type="Proteomes" id="UP001295684"/>
    </source>
</evidence>
<dbReference type="SUPFAM" id="SSF64268">
    <property type="entry name" value="PX domain"/>
    <property type="match status" value="1"/>
</dbReference>